<dbReference type="EMBL" id="FAXA01000149">
    <property type="protein sequence ID" value="CUV01895.1"/>
    <property type="molecule type" value="Genomic_DNA"/>
</dbReference>
<sequence>MPEEQPEKEQPKSVDELMSIRDVEIIDVPEGDVGEGLRFKTNRGDFDAILHRSPDADQGVIWVCGARGGFGGPGPGTYARMAERFTGEGITSLRLDYRYANDVFECALDLLAGVAFLKGTGYQPVVVVGHSFGGAVVIAAGANSSHIKGVVALSPQTYGAGMAGQVAPRKLLVVHGKADTRLAFACGQQIYDMANEPKELVLYEGAEHRLEECRDDLEELLGKWIPQTLAAKVGPIEAPIQQ</sequence>
<keyword evidence="1" id="KW-0378">Hydrolase</keyword>
<evidence type="ECO:0000313" key="4">
    <source>
        <dbReference type="EMBL" id="CUV01895.1"/>
    </source>
</evidence>
<reference evidence="4" key="1">
    <citation type="submission" date="2015-10" db="EMBL/GenBank/DDBJ databases">
        <authorList>
            <person name="Gilbert D.G."/>
        </authorList>
    </citation>
    <scope>NUCLEOTIDE SEQUENCE</scope>
</reference>
<proteinExistence type="inferred from homology"/>
<dbReference type="GO" id="GO:0016788">
    <property type="term" value="F:hydrolase activity, acting on ester bonds"/>
    <property type="evidence" value="ECO:0007669"/>
    <property type="project" value="UniProtKB-ARBA"/>
</dbReference>
<dbReference type="InterPro" id="IPR029058">
    <property type="entry name" value="AB_hydrolase_fold"/>
</dbReference>
<dbReference type="InterPro" id="IPR000073">
    <property type="entry name" value="AB_hydrolase_1"/>
</dbReference>
<dbReference type="AlphaFoldDB" id="A0A160V9F4"/>
<dbReference type="Gene3D" id="3.40.50.1820">
    <property type="entry name" value="alpha/beta hydrolase"/>
    <property type="match status" value="1"/>
</dbReference>
<dbReference type="InterPro" id="IPR050261">
    <property type="entry name" value="FrsA_esterase"/>
</dbReference>
<dbReference type="PANTHER" id="PTHR22946">
    <property type="entry name" value="DIENELACTONE HYDROLASE DOMAIN-CONTAINING PROTEIN-RELATED"/>
    <property type="match status" value="1"/>
</dbReference>
<dbReference type="SUPFAM" id="SSF53474">
    <property type="entry name" value="alpha/beta-Hydrolases"/>
    <property type="match status" value="1"/>
</dbReference>
<evidence type="ECO:0000259" key="3">
    <source>
        <dbReference type="Pfam" id="PF12697"/>
    </source>
</evidence>
<comment type="similarity">
    <text evidence="2">Belongs to the AB hydrolase superfamily. FUS2 hydrolase family.</text>
</comment>
<gene>
    <name evidence="4" type="ORF">MGWOODY_Clf738</name>
</gene>
<evidence type="ECO:0000256" key="1">
    <source>
        <dbReference type="ARBA" id="ARBA00022801"/>
    </source>
</evidence>
<accession>A0A160V9F4</accession>
<evidence type="ECO:0000256" key="2">
    <source>
        <dbReference type="ARBA" id="ARBA00038115"/>
    </source>
</evidence>
<name>A0A160V9F4_9ZZZZ</name>
<organism evidence="4">
    <name type="scientific">hydrothermal vent metagenome</name>
    <dbReference type="NCBI Taxonomy" id="652676"/>
    <lineage>
        <taxon>unclassified sequences</taxon>
        <taxon>metagenomes</taxon>
        <taxon>ecological metagenomes</taxon>
    </lineage>
</organism>
<protein>
    <recommendedName>
        <fullName evidence="3">AB hydrolase-1 domain-containing protein</fullName>
    </recommendedName>
</protein>
<dbReference type="PANTHER" id="PTHR22946:SF9">
    <property type="entry name" value="POLYKETIDE TRANSFERASE AF380"/>
    <property type="match status" value="1"/>
</dbReference>
<dbReference type="Pfam" id="PF12697">
    <property type="entry name" value="Abhydrolase_6"/>
    <property type="match status" value="1"/>
</dbReference>
<feature type="domain" description="AB hydrolase-1" evidence="3">
    <location>
        <begin position="89"/>
        <end position="173"/>
    </location>
</feature>